<protein>
    <submittedName>
        <fullName evidence="1">Uncharacterized protein</fullName>
    </submittedName>
</protein>
<dbReference type="AlphaFoldDB" id="A0A7I7XC71"/>
<keyword evidence="2" id="KW-1185">Reference proteome</keyword>
<proteinExistence type="predicted"/>
<evidence type="ECO:0000313" key="1">
    <source>
        <dbReference type="EMBL" id="BBZ26221.1"/>
    </source>
</evidence>
<dbReference type="EMBL" id="AP022610">
    <property type="protein sequence ID" value="BBZ26221.1"/>
    <property type="molecule type" value="Genomic_DNA"/>
</dbReference>
<accession>A0A7I7XC71</accession>
<organism evidence="1 2">
    <name type="scientific">Mycolicibacterium madagascariense</name>
    <dbReference type="NCBI Taxonomy" id="212765"/>
    <lineage>
        <taxon>Bacteria</taxon>
        <taxon>Bacillati</taxon>
        <taxon>Actinomycetota</taxon>
        <taxon>Actinomycetes</taxon>
        <taxon>Mycobacteriales</taxon>
        <taxon>Mycobacteriaceae</taxon>
        <taxon>Mycolicibacterium</taxon>
    </lineage>
</organism>
<reference evidence="1 2" key="1">
    <citation type="journal article" date="2019" name="Emerg. Microbes Infect.">
        <title>Comprehensive subspecies identification of 175 nontuberculous mycobacteria species based on 7547 genomic profiles.</title>
        <authorList>
            <person name="Matsumoto Y."/>
            <person name="Kinjo T."/>
            <person name="Motooka D."/>
            <person name="Nabeya D."/>
            <person name="Jung N."/>
            <person name="Uechi K."/>
            <person name="Horii T."/>
            <person name="Iida T."/>
            <person name="Fujita J."/>
            <person name="Nakamura S."/>
        </authorList>
    </citation>
    <scope>NUCLEOTIDE SEQUENCE [LARGE SCALE GENOMIC DNA]</scope>
    <source>
        <strain evidence="1 2">JCM 13574</strain>
    </source>
</reference>
<sequence>MTLPAVSVPTCATGRAYPGLGTHLRSVKSHARHLPDNGMALLIDAVCMVAGDAEAIAGAPSEVVRTSAATAAGVNLLMG</sequence>
<dbReference type="Proteomes" id="UP000466517">
    <property type="component" value="Chromosome"/>
</dbReference>
<name>A0A7I7XC71_9MYCO</name>
<evidence type="ECO:0000313" key="2">
    <source>
        <dbReference type="Proteomes" id="UP000466517"/>
    </source>
</evidence>
<dbReference type="KEGG" id="mmag:MMAD_05160"/>
<gene>
    <name evidence="1" type="ORF">MMAD_05160</name>
</gene>